<dbReference type="Proteomes" id="UP000674425">
    <property type="component" value="Unassembled WGS sequence"/>
</dbReference>
<feature type="transmembrane region" description="Helical" evidence="1">
    <location>
        <begin position="66"/>
        <end position="86"/>
    </location>
</feature>
<keyword evidence="1" id="KW-1133">Transmembrane helix</keyword>
<sequence length="118" mass="13604">MHPVLAKTFGGLSREYYFRQFIFGLIFPAFFIFMATHGTRPMTATMIFVLVVNTLLYPYSRFVYEGIVGFIMGENLFLVNAFFMLVVKALTMALCWCFAIFIAPVGLAYLYYRNSKLT</sequence>
<dbReference type="EMBL" id="CAJNAU010000076">
    <property type="protein sequence ID" value="CAE6824076.1"/>
    <property type="molecule type" value="Genomic_DNA"/>
</dbReference>
<proteinExistence type="predicted"/>
<feature type="transmembrane region" description="Helical" evidence="1">
    <location>
        <begin position="16"/>
        <end position="35"/>
    </location>
</feature>
<comment type="caution">
    <text evidence="2">The sequence shown here is derived from an EMBL/GenBank/DDBJ whole genome shotgun (WGS) entry which is preliminary data.</text>
</comment>
<feature type="transmembrane region" description="Helical" evidence="1">
    <location>
        <begin position="93"/>
        <end position="112"/>
    </location>
</feature>
<dbReference type="RefSeq" id="WP_200621223.1">
    <property type="nucleotide sequence ID" value="NZ_JAAGEO010000071.1"/>
</dbReference>
<protein>
    <submittedName>
        <fullName evidence="2">Uncharacterized protein</fullName>
    </submittedName>
</protein>
<feature type="transmembrane region" description="Helical" evidence="1">
    <location>
        <begin position="42"/>
        <end position="60"/>
    </location>
</feature>
<gene>
    <name evidence="2" type="ORF">R69658_05987</name>
</gene>
<keyword evidence="3" id="KW-1185">Reference proteome</keyword>
<evidence type="ECO:0000313" key="2">
    <source>
        <dbReference type="EMBL" id="CAE6824076.1"/>
    </source>
</evidence>
<reference evidence="2 3" key="1">
    <citation type="submission" date="2021-02" db="EMBL/GenBank/DDBJ databases">
        <authorList>
            <person name="Vanwijnsberghe S."/>
        </authorList>
    </citation>
    <scope>NUCLEOTIDE SEQUENCE [LARGE SCALE GENOMIC DNA]</scope>
    <source>
        <strain evidence="2 3">R-69658</strain>
    </source>
</reference>
<organism evidence="2 3">
    <name type="scientific">Paraburkholderia aspalathi</name>
    <dbReference type="NCBI Taxonomy" id="1324617"/>
    <lineage>
        <taxon>Bacteria</taxon>
        <taxon>Pseudomonadati</taxon>
        <taxon>Pseudomonadota</taxon>
        <taxon>Betaproteobacteria</taxon>
        <taxon>Burkholderiales</taxon>
        <taxon>Burkholderiaceae</taxon>
        <taxon>Paraburkholderia</taxon>
    </lineage>
</organism>
<name>A0ABM8SPY3_9BURK</name>
<keyword evidence="1" id="KW-0472">Membrane</keyword>
<evidence type="ECO:0000256" key="1">
    <source>
        <dbReference type="SAM" id="Phobius"/>
    </source>
</evidence>
<evidence type="ECO:0000313" key="3">
    <source>
        <dbReference type="Proteomes" id="UP000674425"/>
    </source>
</evidence>
<keyword evidence="1" id="KW-0812">Transmembrane</keyword>
<accession>A0ABM8SPY3</accession>